<dbReference type="Proteomes" id="UP000198636">
    <property type="component" value="Unassembled WGS sequence"/>
</dbReference>
<dbReference type="Gene3D" id="2.30.40.10">
    <property type="entry name" value="Urease, subunit C, domain 1"/>
    <property type="match status" value="1"/>
</dbReference>
<evidence type="ECO:0000256" key="2">
    <source>
        <dbReference type="ARBA" id="ARBA00010286"/>
    </source>
</evidence>
<dbReference type="PROSITE" id="PS00482">
    <property type="entry name" value="DIHYDROOROTASE_1"/>
    <property type="match status" value="1"/>
</dbReference>
<feature type="binding site" evidence="6">
    <location>
        <position position="309"/>
    </location>
    <ligand>
        <name>substrate</name>
    </ligand>
</feature>
<feature type="binding site" evidence="6">
    <location>
        <begin position="62"/>
        <end position="64"/>
    </location>
    <ligand>
        <name>substrate</name>
    </ligand>
</feature>
<keyword evidence="5 6" id="KW-0665">Pyrimidine biosynthesis</keyword>
<dbReference type="GO" id="GO:0004038">
    <property type="term" value="F:allantoinase activity"/>
    <property type="evidence" value="ECO:0007669"/>
    <property type="project" value="TreeGrafter"/>
</dbReference>
<dbReference type="InterPro" id="IPR024403">
    <property type="entry name" value="DHOase_cat"/>
</dbReference>
<dbReference type="PROSITE" id="PS00483">
    <property type="entry name" value="DIHYDROOROTASE_2"/>
    <property type="match status" value="1"/>
</dbReference>
<keyword evidence="6" id="KW-0862">Zinc</keyword>
<dbReference type="EMBL" id="FMUS01000009">
    <property type="protein sequence ID" value="SCY51226.1"/>
    <property type="molecule type" value="Genomic_DNA"/>
</dbReference>
<dbReference type="HAMAP" id="MF_00220_B">
    <property type="entry name" value="PyrC_classI_B"/>
    <property type="match status" value="1"/>
</dbReference>
<feature type="binding site" evidence="6">
    <location>
        <position position="152"/>
    </location>
    <ligand>
        <name>Zn(2+)</name>
        <dbReference type="ChEBI" id="CHEBI:29105"/>
        <label>2</label>
    </ligand>
</feature>
<dbReference type="STRING" id="1120976.SAMN03080606_01700"/>
<comment type="cofactor">
    <cofactor evidence="6">
        <name>Zn(2+)</name>
        <dbReference type="ChEBI" id="CHEBI:29105"/>
    </cofactor>
    <text evidence="6">Binds 2 Zn(2+) ions per subunit.</text>
</comment>
<dbReference type="InterPro" id="IPR002195">
    <property type="entry name" value="Dihydroorotase_CS"/>
</dbReference>
<feature type="binding site" evidence="6">
    <location>
        <position position="305"/>
    </location>
    <ligand>
        <name>Zn(2+)</name>
        <dbReference type="ChEBI" id="CHEBI:29105"/>
        <label>1</label>
    </ligand>
</feature>
<feature type="domain" description="Dihydroorotase catalytic" evidence="7">
    <location>
        <begin position="52"/>
        <end position="238"/>
    </location>
</feature>
<feature type="binding site" evidence="6">
    <location>
        <begin position="323"/>
        <end position="324"/>
    </location>
    <ligand>
        <name>substrate</name>
    </ligand>
</feature>
<dbReference type="GO" id="GO:0008270">
    <property type="term" value="F:zinc ion binding"/>
    <property type="evidence" value="ECO:0007669"/>
    <property type="project" value="UniProtKB-UniRule"/>
</dbReference>
<keyword evidence="9" id="KW-1185">Reference proteome</keyword>
<dbReference type="GO" id="GO:0005737">
    <property type="term" value="C:cytoplasm"/>
    <property type="evidence" value="ECO:0007669"/>
    <property type="project" value="TreeGrafter"/>
</dbReference>
<feature type="binding site" evidence="6">
    <location>
        <position position="62"/>
    </location>
    <ligand>
        <name>Zn(2+)</name>
        <dbReference type="ChEBI" id="CHEBI:29105"/>
        <label>1</label>
    </ligand>
</feature>
<keyword evidence="3 6" id="KW-0479">Metal-binding</keyword>
<feature type="binding site" evidence="6">
    <location>
        <position position="60"/>
    </location>
    <ligand>
        <name>Zn(2+)</name>
        <dbReference type="ChEBI" id="CHEBI:29105"/>
        <label>1</label>
    </ligand>
</feature>
<protein>
    <recommendedName>
        <fullName evidence="6">Dihydroorotase</fullName>
        <shortName evidence="6">DHOase</shortName>
        <ecNumber evidence="6">3.5.2.3</ecNumber>
    </recommendedName>
</protein>
<reference evidence="8 9" key="1">
    <citation type="submission" date="2016-10" db="EMBL/GenBank/DDBJ databases">
        <authorList>
            <person name="de Groot N.N."/>
        </authorList>
    </citation>
    <scope>NUCLEOTIDE SEQUENCE [LARGE SCALE GENOMIC DNA]</scope>
    <source>
        <strain evidence="8 9">DSM 18978</strain>
    </source>
</reference>
<name>A0A1G5GI28_9FIRM</name>
<dbReference type="EC" id="3.5.2.3" evidence="6"/>
<organism evidence="8 9">
    <name type="scientific">Alkaliphilus peptidifermentans DSM 18978</name>
    <dbReference type="NCBI Taxonomy" id="1120976"/>
    <lineage>
        <taxon>Bacteria</taxon>
        <taxon>Bacillati</taxon>
        <taxon>Bacillota</taxon>
        <taxon>Clostridia</taxon>
        <taxon>Peptostreptococcales</taxon>
        <taxon>Natronincolaceae</taxon>
        <taxon>Alkaliphilus</taxon>
    </lineage>
</organism>
<gene>
    <name evidence="6" type="primary">pyrC</name>
    <name evidence="8" type="ORF">SAMN03080606_01700</name>
</gene>
<evidence type="ECO:0000259" key="7">
    <source>
        <dbReference type="Pfam" id="PF12890"/>
    </source>
</evidence>
<dbReference type="InterPro" id="IPR011059">
    <property type="entry name" value="Metal-dep_hydrolase_composite"/>
</dbReference>
<dbReference type="Pfam" id="PF12890">
    <property type="entry name" value="DHOase"/>
    <property type="match status" value="1"/>
</dbReference>
<sequence length="432" mass="46965">MKLLIKNGHILDPATNTDIHGDVLVIEGKIADIQQEILVRADEEIDAAGCWVVPGLIDVHVHLREPGFEHKENILTGSRSAAMGGFTTICCMPNTNPVIDSVKVVDYIQEKSREADLVRVLPIGSITLGQQGKELVPLKEIKRAGICGISEDGKTVMNIELMERAMELAAELNVTIFSHCEDHKIAGDGVMNQGKLNNILNLKGIPNEAEDLITERDILLAKKTGAKLHLCHVSTKDSVHLVREAKLRGVKVTAEVSPHHFTLTEEAVEDKNPNTKMNPPLRSSEDVAELIKGLKDGTIEIIATDHAPHHEDEKAVGFEKAPFGIVGLETAVALGLTELVDKGILTPTQLIEKMSTNPAKLLGIEGGSLKIGDRADITIINPNEEYEINKNSFVSKSKNTPFHGRPVKGKVIHTIVEGKIVVQNGKLKAVES</sequence>
<evidence type="ECO:0000256" key="3">
    <source>
        <dbReference type="ARBA" id="ARBA00022723"/>
    </source>
</evidence>
<evidence type="ECO:0000256" key="6">
    <source>
        <dbReference type="HAMAP-Rule" id="MF_00220"/>
    </source>
</evidence>
<dbReference type="CDD" id="cd01317">
    <property type="entry name" value="DHOase_IIa"/>
    <property type="match status" value="1"/>
</dbReference>
<evidence type="ECO:0000256" key="4">
    <source>
        <dbReference type="ARBA" id="ARBA00022801"/>
    </source>
</evidence>
<evidence type="ECO:0000313" key="8">
    <source>
        <dbReference type="EMBL" id="SCY51226.1"/>
    </source>
</evidence>
<dbReference type="PANTHER" id="PTHR43668">
    <property type="entry name" value="ALLANTOINASE"/>
    <property type="match status" value="1"/>
</dbReference>
<dbReference type="AlphaFoldDB" id="A0A1G5GI28"/>
<dbReference type="InterPro" id="IPR050138">
    <property type="entry name" value="DHOase/Allantoinase_Hydrolase"/>
</dbReference>
<comment type="pathway">
    <text evidence="6">Pyrimidine metabolism; UMP biosynthesis via de novo pathway; (S)-dihydroorotate from bicarbonate: step 3/3.</text>
</comment>
<feature type="binding site" evidence="6">
    <location>
        <position position="94"/>
    </location>
    <ligand>
        <name>substrate</name>
    </ligand>
</feature>
<feature type="binding site" evidence="6">
    <location>
        <position position="179"/>
    </location>
    <ligand>
        <name>Zn(2+)</name>
        <dbReference type="ChEBI" id="CHEBI:29105"/>
        <label>2</label>
    </ligand>
</feature>
<feature type="binding site" evidence="6">
    <location>
        <position position="232"/>
    </location>
    <ligand>
        <name>Zn(2+)</name>
        <dbReference type="ChEBI" id="CHEBI:29105"/>
        <label>2</label>
    </ligand>
</feature>
<dbReference type="GO" id="GO:0004151">
    <property type="term" value="F:dihydroorotase activity"/>
    <property type="evidence" value="ECO:0007669"/>
    <property type="project" value="UniProtKB-UniRule"/>
</dbReference>
<dbReference type="GO" id="GO:0006145">
    <property type="term" value="P:purine nucleobase catabolic process"/>
    <property type="evidence" value="ECO:0007669"/>
    <property type="project" value="TreeGrafter"/>
</dbReference>
<comment type="function">
    <text evidence="1 6">Catalyzes the reversible cyclization of carbamoyl aspartate to dihydroorotate.</text>
</comment>
<feature type="binding site" evidence="6">
    <location>
        <position position="152"/>
    </location>
    <ligand>
        <name>Zn(2+)</name>
        <dbReference type="ChEBI" id="CHEBI:29105"/>
        <label>1</label>
    </ligand>
</feature>
<feature type="binding site" evidence="6">
    <location>
        <position position="278"/>
    </location>
    <ligand>
        <name>substrate</name>
    </ligand>
</feature>
<dbReference type="UniPathway" id="UPA00070">
    <property type="reaction ID" value="UER00117"/>
</dbReference>
<dbReference type="Gene3D" id="3.20.20.140">
    <property type="entry name" value="Metal-dependent hydrolases"/>
    <property type="match status" value="1"/>
</dbReference>
<dbReference type="InterPro" id="IPR032466">
    <property type="entry name" value="Metal_Hydrolase"/>
</dbReference>
<comment type="catalytic activity">
    <reaction evidence="6">
        <text>(S)-dihydroorotate + H2O = N-carbamoyl-L-aspartate + H(+)</text>
        <dbReference type="Rhea" id="RHEA:24296"/>
        <dbReference type="ChEBI" id="CHEBI:15377"/>
        <dbReference type="ChEBI" id="CHEBI:15378"/>
        <dbReference type="ChEBI" id="CHEBI:30864"/>
        <dbReference type="ChEBI" id="CHEBI:32814"/>
        <dbReference type="EC" id="3.5.2.3"/>
    </reaction>
</comment>
<dbReference type="PANTHER" id="PTHR43668:SF2">
    <property type="entry name" value="ALLANTOINASE"/>
    <property type="match status" value="1"/>
</dbReference>
<keyword evidence="4 6" id="KW-0378">Hydrolase</keyword>
<evidence type="ECO:0000313" key="9">
    <source>
        <dbReference type="Proteomes" id="UP000198636"/>
    </source>
</evidence>
<evidence type="ECO:0000256" key="5">
    <source>
        <dbReference type="ARBA" id="ARBA00022975"/>
    </source>
</evidence>
<dbReference type="NCBIfam" id="TIGR00857">
    <property type="entry name" value="pyrC_multi"/>
    <property type="match status" value="1"/>
</dbReference>
<dbReference type="SUPFAM" id="SSF51338">
    <property type="entry name" value="Composite domain of metallo-dependent hydrolases"/>
    <property type="match status" value="1"/>
</dbReference>
<evidence type="ECO:0000256" key="1">
    <source>
        <dbReference type="ARBA" id="ARBA00002368"/>
    </source>
</evidence>
<dbReference type="GO" id="GO:0044205">
    <property type="term" value="P:'de novo' UMP biosynthetic process"/>
    <property type="evidence" value="ECO:0007669"/>
    <property type="project" value="UniProtKB-UniRule"/>
</dbReference>
<comment type="similarity">
    <text evidence="2 6">Belongs to the metallo-dependent hydrolases superfamily. DHOase family. Class I DHOase subfamily.</text>
</comment>
<proteinExistence type="inferred from homology"/>
<feature type="active site" evidence="6">
    <location>
        <position position="305"/>
    </location>
</feature>
<dbReference type="InterPro" id="IPR004722">
    <property type="entry name" value="DHOase"/>
</dbReference>
<accession>A0A1G5GI28</accession>
<dbReference type="OrthoDB" id="9765462at2"/>
<dbReference type="RefSeq" id="WP_091542271.1">
    <property type="nucleotide sequence ID" value="NZ_FMUS01000009.1"/>
</dbReference>
<dbReference type="SUPFAM" id="SSF51556">
    <property type="entry name" value="Metallo-dependent hydrolases"/>
    <property type="match status" value="1"/>
</dbReference>